<dbReference type="CDD" id="cd06257">
    <property type="entry name" value="DnaJ"/>
    <property type="match status" value="1"/>
</dbReference>
<evidence type="ECO:0000256" key="1">
    <source>
        <dbReference type="ARBA" id="ARBA00023186"/>
    </source>
</evidence>
<keyword evidence="1" id="KW-0143">Chaperone</keyword>
<dbReference type="InParanoid" id="A0A1J7JJM2"/>
<evidence type="ECO:0000259" key="3">
    <source>
        <dbReference type="PROSITE" id="PS50076"/>
    </source>
</evidence>
<evidence type="ECO:0000256" key="2">
    <source>
        <dbReference type="SAM" id="MobiDB-lite"/>
    </source>
</evidence>
<feature type="region of interest" description="Disordered" evidence="2">
    <location>
        <begin position="140"/>
        <end position="188"/>
    </location>
</feature>
<dbReference type="SUPFAM" id="SSF46565">
    <property type="entry name" value="Chaperone J-domain"/>
    <property type="match status" value="1"/>
</dbReference>
<feature type="region of interest" description="Disordered" evidence="2">
    <location>
        <begin position="307"/>
        <end position="334"/>
    </location>
</feature>
<dbReference type="InterPro" id="IPR051938">
    <property type="entry name" value="Apopto_cytoskel_mod"/>
</dbReference>
<dbReference type="Proteomes" id="UP000182658">
    <property type="component" value="Unassembled WGS sequence"/>
</dbReference>
<name>A0A1J7JJM2_9PEZI</name>
<dbReference type="InterPro" id="IPR036869">
    <property type="entry name" value="J_dom_sf"/>
</dbReference>
<dbReference type="AlphaFoldDB" id="A0A1J7JJM2"/>
<dbReference type="Pfam" id="PF00226">
    <property type="entry name" value="DnaJ"/>
    <property type="match status" value="1"/>
</dbReference>
<feature type="domain" description="J" evidence="3">
    <location>
        <begin position="62"/>
        <end position="126"/>
    </location>
</feature>
<feature type="compositionally biased region" description="Basic and acidic residues" evidence="2">
    <location>
        <begin position="307"/>
        <end position="317"/>
    </location>
</feature>
<reference evidence="4 5" key="1">
    <citation type="submission" date="2016-10" db="EMBL/GenBank/DDBJ databases">
        <title>Draft genome sequence of Coniochaeta ligniaria NRRL30616, a lignocellulolytic fungus for bioabatement of inhibitors in plant biomass hydrolysates.</title>
        <authorList>
            <consortium name="DOE Joint Genome Institute"/>
            <person name="Jimenez D.J."/>
            <person name="Hector R.E."/>
            <person name="Riley R."/>
            <person name="Sun H."/>
            <person name="Grigoriev I.V."/>
            <person name="Van Elsas J.D."/>
            <person name="Nichols N.N."/>
        </authorList>
    </citation>
    <scope>NUCLEOTIDE SEQUENCE [LARGE SCALE GENOMIC DNA]</scope>
    <source>
        <strain evidence="4 5">NRRL 30616</strain>
    </source>
</reference>
<evidence type="ECO:0000313" key="5">
    <source>
        <dbReference type="Proteomes" id="UP000182658"/>
    </source>
</evidence>
<dbReference type="PANTHER" id="PTHR44145:SF3">
    <property type="entry name" value="DNAJ HOMOLOG SUBFAMILY A MEMBER 3, MITOCHONDRIAL"/>
    <property type="match status" value="1"/>
</dbReference>
<keyword evidence="5" id="KW-1185">Reference proteome</keyword>
<sequence length="378" mass="44851">MPWTPCCLSLGSRLRPPLLRHCPQCSRTQMNFDNLRNHFSSFAIVSGEPFFAEMDKHKPEPDYYRDLGIEQTASQSHIKKAYYRLAKVHHPDKKAPGQTVDAAEFRQEAYEFLSDTCKRERYDRRYFSVQDDWAHYREWEHEQSRAQEQRRAEDEDRKRKAAEAERKRKMEQARREAEAERMRKEEEARRAKIEKAELERKRLEKQRLAEARSQEAARRARERQEEAAKRRLREQAIKELAEAELARERKQYLRAKEAARRSEQAILKARLEQEREAQERLKILQVMEKQDEVRLRWARMREEAQLKEIGSDKHQPDATRQSDAPALPTCDHPQFGWPRKNGRATCSFCGVSRSKWSFRCPDCQAAACPACKTKYCVL</sequence>
<dbReference type="EMBL" id="KV875094">
    <property type="protein sequence ID" value="OIW33577.1"/>
    <property type="molecule type" value="Genomic_DNA"/>
</dbReference>
<dbReference type="InterPro" id="IPR001623">
    <property type="entry name" value="DnaJ_domain"/>
</dbReference>
<dbReference type="PRINTS" id="PR00625">
    <property type="entry name" value="JDOMAIN"/>
</dbReference>
<protein>
    <submittedName>
        <fullName evidence="4">DnaJ-domain-containing protein</fullName>
    </submittedName>
</protein>
<dbReference type="Gene3D" id="1.10.287.110">
    <property type="entry name" value="DnaJ domain"/>
    <property type="match status" value="1"/>
</dbReference>
<dbReference type="PROSITE" id="PS50076">
    <property type="entry name" value="DNAJ_2"/>
    <property type="match status" value="1"/>
</dbReference>
<dbReference type="SMART" id="SM00271">
    <property type="entry name" value="DnaJ"/>
    <property type="match status" value="1"/>
</dbReference>
<dbReference type="PANTHER" id="PTHR44145">
    <property type="entry name" value="DNAJ HOMOLOG SUBFAMILY A MEMBER 3, MITOCHONDRIAL"/>
    <property type="match status" value="1"/>
</dbReference>
<evidence type="ECO:0000313" key="4">
    <source>
        <dbReference type="EMBL" id="OIW33577.1"/>
    </source>
</evidence>
<gene>
    <name evidence="4" type="ORF">CONLIGDRAFT_640685</name>
</gene>
<dbReference type="STRING" id="1408157.A0A1J7JJM2"/>
<accession>A0A1J7JJM2</accession>
<proteinExistence type="predicted"/>
<organism evidence="4 5">
    <name type="scientific">Coniochaeta ligniaria NRRL 30616</name>
    <dbReference type="NCBI Taxonomy" id="1408157"/>
    <lineage>
        <taxon>Eukaryota</taxon>
        <taxon>Fungi</taxon>
        <taxon>Dikarya</taxon>
        <taxon>Ascomycota</taxon>
        <taxon>Pezizomycotina</taxon>
        <taxon>Sordariomycetes</taxon>
        <taxon>Sordariomycetidae</taxon>
        <taxon>Coniochaetales</taxon>
        <taxon>Coniochaetaceae</taxon>
        <taxon>Coniochaeta</taxon>
    </lineage>
</organism>
<dbReference type="OrthoDB" id="10250354at2759"/>